<evidence type="ECO:0000259" key="1">
    <source>
        <dbReference type="Pfam" id="PF12146"/>
    </source>
</evidence>
<dbReference type="PANTHER" id="PTHR43433">
    <property type="entry name" value="HYDROLASE, ALPHA/BETA FOLD FAMILY PROTEIN"/>
    <property type="match status" value="1"/>
</dbReference>
<dbReference type="SUPFAM" id="SSF53474">
    <property type="entry name" value="alpha/beta-Hydrolases"/>
    <property type="match status" value="1"/>
</dbReference>
<dbReference type="Pfam" id="PF12146">
    <property type="entry name" value="Hydrolase_4"/>
    <property type="match status" value="1"/>
</dbReference>
<accession>A0A2I1INL1</accession>
<dbReference type="GO" id="GO:0004806">
    <property type="term" value="F:triacylglycerol lipase activity"/>
    <property type="evidence" value="ECO:0007669"/>
    <property type="project" value="TreeGrafter"/>
</dbReference>
<keyword evidence="3" id="KW-1185">Reference proteome</keyword>
<sequence>MERLVALGGIDLCVETFGCPDNPLVVNIEGHGAQLVSTPKSYCQRLAEKGLFVIRFDNRDVGRSCRIRSPYTLMDMAADVHALISHFGSSAVVTGRSMGGAIAQLLALNFPQDVRGLGLFYTFATEHPRPPSPPLPTPFTGLSSYLEWYQHSLQAIAGPAYPWDKTELAALAKTNYERGVSWQGLQRQLRAMETTPPWYHRLGELKIPTHIIHGSADIVIAPSEGRRLAEAIPGAKMTLVEGMGHGQPAALDELFVRSTASLMPLG</sequence>
<dbReference type="GeneID" id="35867848"/>
<keyword evidence="2" id="KW-0378">Hydrolase</keyword>
<evidence type="ECO:0000313" key="3">
    <source>
        <dbReference type="Proteomes" id="UP000235122"/>
    </source>
</evidence>
<dbReference type="RefSeq" id="WP_024331069.1">
    <property type="nucleotide sequence ID" value="NZ_JASOXK010000002.1"/>
</dbReference>
<dbReference type="STRING" id="33007.HMPREF3198_01532"/>
<proteinExistence type="predicted"/>
<dbReference type="GO" id="GO:0046503">
    <property type="term" value="P:glycerolipid catabolic process"/>
    <property type="evidence" value="ECO:0007669"/>
    <property type="project" value="TreeGrafter"/>
</dbReference>
<dbReference type="PRINTS" id="PR00111">
    <property type="entry name" value="ABHYDROLASE"/>
</dbReference>
<dbReference type="InterPro" id="IPR050471">
    <property type="entry name" value="AB_hydrolase"/>
</dbReference>
<dbReference type="Gene3D" id="3.40.50.1820">
    <property type="entry name" value="alpha/beta hydrolase"/>
    <property type="match status" value="1"/>
</dbReference>
<dbReference type="EMBL" id="PKKO01000002">
    <property type="protein sequence ID" value="PKY72717.1"/>
    <property type="molecule type" value="Genomic_DNA"/>
</dbReference>
<dbReference type="Proteomes" id="UP000235122">
    <property type="component" value="Unassembled WGS sequence"/>
</dbReference>
<name>A0A2I1INL1_9ACTO</name>
<dbReference type="PANTHER" id="PTHR43433:SF5">
    <property type="entry name" value="AB HYDROLASE-1 DOMAIN-CONTAINING PROTEIN"/>
    <property type="match status" value="1"/>
</dbReference>
<feature type="domain" description="Serine aminopeptidase S33" evidence="1">
    <location>
        <begin position="42"/>
        <end position="245"/>
    </location>
</feature>
<protein>
    <submittedName>
        <fullName evidence="2">Alpha/beta hydrolase</fullName>
    </submittedName>
</protein>
<dbReference type="AlphaFoldDB" id="A0A2I1INL1"/>
<dbReference type="InterPro" id="IPR029058">
    <property type="entry name" value="AB_hydrolase_fold"/>
</dbReference>
<reference evidence="2 3" key="1">
    <citation type="submission" date="2017-12" db="EMBL/GenBank/DDBJ databases">
        <title>Phylogenetic diversity of female urinary microbiome.</title>
        <authorList>
            <person name="Thomas-White K."/>
            <person name="Wolfe A.J."/>
        </authorList>
    </citation>
    <scope>NUCLEOTIDE SEQUENCE [LARGE SCALE GENOMIC DNA]</scope>
    <source>
        <strain evidence="2 3">UMB0402</strain>
    </source>
</reference>
<dbReference type="InterPro" id="IPR022742">
    <property type="entry name" value="Hydrolase_4"/>
</dbReference>
<dbReference type="InterPro" id="IPR000073">
    <property type="entry name" value="AB_hydrolase_1"/>
</dbReference>
<comment type="caution">
    <text evidence="2">The sequence shown here is derived from an EMBL/GenBank/DDBJ whole genome shotgun (WGS) entry which is preliminary data.</text>
</comment>
<gene>
    <name evidence="2" type="ORF">CYJ19_03470</name>
</gene>
<evidence type="ECO:0000313" key="2">
    <source>
        <dbReference type="EMBL" id="PKY72717.1"/>
    </source>
</evidence>
<organism evidence="2 3">
    <name type="scientific">Winkia neuii</name>
    <dbReference type="NCBI Taxonomy" id="33007"/>
    <lineage>
        <taxon>Bacteria</taxon>
        <taxon>Bacillati</taxon>
        <taxon>Actinomycetota</taxon>
        <taxon>Actinomycetes</taxon>
        <taxon>Actinomycetales</taxon>
        <taxon>Actinomycetaceae</taxon>
        <taxon>Winkia</taxon>
    </lineage>
</organism>